<proteinExistence type="predicted"/>
<protein>
    <submittedName>
        <fullName evidence="2">Uncharacterized protein</fullName>
    </submittedName>
</protein>
<keyword evidence="1" id="KW-1133">Transmembrane helix</keyword>
<reference evidence="2 3" key="1">
    <citation type="submission" date="2022-11" db="EMBL/GenBank/DDBJ databases">
        <title>Mycobacterium sp. nov.</title>
        <authorList>
            <person name="Papic B."/>
            <person name="Spicic S."/>
            <person name="Duvnjak S."/>
        </authorList>
    </citation>
    <scope>NUCLEOTIDE SEQUENCE [LARGE SCALE GENOMIC DNA]</scope>
    <source>
        <strain evidence="2 3">CVI_P4</strain>
    </source>
</reference>
<keyword evidence="3" id="KW-1185">Reference proteome</keyword>
<feature type="transmembrane region" description="Helical" evidence="1">
    <location>
        <begin position="31"/>
        <end position="57"/>
    </location>
</feature>
<feature type="transmembrane region" description="Helical" evidence="1">
    <location>
        <begin position="285"/>
        <end position="305"/>
    </location>
</feature>
<organism evidence="2 3">
    <name type="scientific">Mycobacterium pinniadriaticum</name>
    <dbReference type="NCBI Taxonomy" id="2994102"/>
    <lineage>
        <taxon>Bacteria</taxon>
        <taxon>Bacillati</taxon>
        <taxon>Actinomycetota</taxon>
        <taxon>Actinomycetes</taxon>
        <taxon>Mycobacteriales</taxon>
        <taxon>Mycobacteriaceae</taxon>
        <taxon>Mycobacterium</taxon>
    </lineage>
</organism>
<keyword evidence="1" id="KW-0812">Transmembrane</keyword>
<feature type="transmembrane region" description="Helical" evidence="1">
    <location>
        <begin position="6"/>
        <end position="24"/>
    </location>
</feature>
<feature type="transmembrane region" description="Helical" evidence="1">
    <location>
        <begin position="94"/>
        <end position="116"/>
    </location>
</feature>
<dbReference type="EMBL" id="JAPJDO010000016">
    <property type="protein sequence ID" value="MCX2938700.1"/>
    <property type="molecule type" value="Genomic_DNA"/>
</dbReference>
<accession>A0ABT3SGQ6</accession>
<gene>
    <name evidence="2" type="ORF">ORI27_18535</name>
</gene>
<evidence type="ECO:0000256" key="1">
    <source>
        <dbReference type="SAM" id="Phobius"/>
    </source>
</evidence>
<evidence type="ECO:0000313" key="3">
    <source>
        <dbReference type="Proteomes" id="UP001300745"/>
    </source>
</evidence>
<feature type="transmembrane region" description="Helical" evidence="1">
    <location>
        <begin position="63"/>
        <end position="82"/>
    </location>
</feature>
<dbReference type="Proteomes" id="UP001300745">
    <property type="component" value="Unassembled WGS sequence"/>
</dbReference>
<name>A0ABT3SGQ6_9MYCO</name>
<keyword evidence="1" id="KW-0472">Membrane</keyword>
<evidence type="ECO:0000313" key="2">
    <source>
        <dbReference type="EMBL" id="MCX2938700.1"/>
    </source>
</evidence>
<comment type="caution">
    <text evidence="2">The sequence shown here is derived from an EMBL/GenBank/DDBJ whole genome shotgun (WGS) entry which is preliminary data.</text>
</comment>
<sequence length="327" mass="34741">MTSMNLVAAWLAIAVATAALTYRWRDKAVRVCAVAVGSAVALGVTFLLTGPSVAAIFERAAKTFGGTVIAVILSVAVVVVVLPRLRSRADRWAAATLCAVLAVAFAAVAMMLWRVADDGLQFATLPEIRTGEGILDWRASAPRHRIYGVLVEGRLGERAPGQSRDDATLLASYQCDNIGPPAPARIQPWLPSSFTLHLADDSQAWAQGINSVRQAWDWPASGYRLEECGLRAGDPVVFWGHPGATHATGSDKQEPAINETALIAYGDIAAFRASFGPGAERTGRATLALAGLNGVLAVAVAVLGARYFRRLRRDGTDEPPRITWSSG</sequence>
<dbReference type="RefSeq" id="WP_265998375.1">
    <property type="nucleotide sequence ID" value="NZ_JAPJDN010000016.1"/>
</dbReference>